<gene>
    <name evidence="1" type="ORF">C7C45_33100</name>
</gene>
<evidence type="ECO:0000313" key="2">
    <source>
        <dbReference type="Proteomes" id="UP000248333"/>
    </source>
</evidence>
<feature type="non-terminal residue" evidence="1">
    <location>
        <position position="80"/>
    </location>
</feature>
<dbReference type="AlphaFoldDB" id="A0A318NB79"/>
<dbReference type="EMBL" id="PYBV01000123">
    <property type="protein sequence ID" value="PYC61904.1"/>
    <property type="molecule type" value="Genomic_DNA"/>
</dbReference>
<reference evidence="1 2" key="1">
    <citation type="submission" date="2018-03" db="EMBL/GenBank/DDBJ databases">
        <title>Bioinformatic expansion and discovery of thiopeptide antibiotics.</title>
        <authorList>
            <person name="Schwalen C.J."/>
            <person name="Hudson G.A."/>
            <person name="Mitchell D.A."/>
        </authorList>
    </citation>
    <scope>NUCLEOTIDE SEQUENCE [LARGE SCALE GENOMIC DNA]</scope>
    <source>
        <strain evidence="1 2">NRRL 8041</strain>
    </source>
</reference>
<proteinExistence type="predicted"/>
<accession>A0A318NB79</accession>
<protein>
    <submittedName>
        <fullName evidence="1">FAD-dependent oxidoreductase</fullName>
    </submittedName>
</protein>
<evidence type="ECO:0000313" key="1">
    <source>
        <dbReference type="EMBL" id="PYC61904.1"/>
    </source>
</evidence>
<organism evidence="1 2">
    <name type="scientific">Micromonospora arborensis</name>
    <dbReference type="NCBI Taxonomy" id="2116518"/>
    <lineage>
        <taxon>Bacteria</taxon>
        <taxon>Bacillati</taxon>
        <taxon>Actinomycetota</taxon>
        <taxon>Actinomycetes</taxon>
        <taxon>Micromonosporales</taxon>
        <taxon>Micromonosporaceae</taxon>
        <taxon>Micromonospora</taxon>
    </lineage>
</organism>
<comment type="caution">
    <text evidence="1">The sequence shown here is derived from an EMBL/GenBank/DDBJ whole genome shotgun (WGS) entry which is preliminary data.</text>
</comment>
<keyword evidence="2" id="KW-1185">Reference proteome</keyword>
<dbReference type="Proteomes" id="UP000248333">
    <property type="component" value="Unassembled WGS sequence"/>
</dbReference>
<name>A0A318NB79_9ACTN</name>
<sequence>SASLVGGHTTSPMTAPRAMWADVQAAPLPAEPTIEWDLPPTVDPSLSDAAGPHSSPLLVPPVPFQLAVSDSRAAVAPPPP</sequence>
<feature type="non-terminal residue" evidence="1">
    <location>
        <position position="1"/>
    </location>
</feature>